<feature type="region of interest" description="Disordered" evidence="1">
    <location>
        <begin position="104"/>
        <end position="146"/>
    </location>
</feature>
<gene>
    <name evidence="3" type="ORF">RSOL_099800</name>
</gene>
<feature type="compositionally biased region" description="Polar residues" evidence="1">
    <location>
        <begin position="240"/>
        <end position="251"/>
    </location>
</feature>
<accession>X8IYK9</accession>
<dbReference type="OrthoDB" id="3323162at2759"/>
<sequence>MAPLAGKPASGSLRRSTRSRSPTKRSEQYRNDRAIAADKREDYERSQNVKRQRQEASKHPQAPPKAKPQRVSVAVELPSPYIARTKKPSTNISKASLSGEAVVMGKGTENGNAPATAKSGLSLPPITNMASGPIPPHPGPRPESNDDIQLGVLIEEWKRQRLIWYLTVRDKKCIPPNADYDDLKSVLGADEGWDSENERGDKKVIQRGSRVAAAPTPNATVQIGRFDEEPQRRKPILVGQVQTLSSNNPPNSDKAKGKRKSTEDTAPPAKRPHMDSTTTQRTSSVPMQPRRSSAPVVQRSSTRQNLDSNSQAPRPNSHAQRNHQTSSRNPPSQVAGHNSNLERRAQPPSSTAARSVPSGQKLPGNSSTTAVSFHRRQSQNSQVDSQSTDRNDRRKVSDDTRDDADEQDSGHEDILDDEDNQEGAAKSRAQTGNCGRIKHYNGTEKSILESAGEAYNICKDGAALEGFQSSTIFADEGYHGNQGWHAKGWKSIPPIIHLHGRTFKVLVSWRGKANKCIATNVKYYFFGKSFLRFTTEQVYLYIDRLKEGHLHRVPNLPPGKGHFRHVILQICMNKIIFRDPSDLGVKYIDMFRKPTAELVAFFCSMVEHCCDRYSPDAPVKDKMNFDAQRKAYLTHLGSHKVWLKKRNALCWKMIQEKLFQRGLKHSRAFVAAETTGINKYMLNEDDVESDNPDQDELAAWEAEMEDLETHGQSACGLYTGTALGGQDKDSNQVDEGEGRDGGEVDYAYDASVGLSDNKGGNELEAPAEGQDITDPAYNHKDDGYEYEQQARADDSEQDDANANRDNNWMSWNPGETQMETDPNGRDGDDERDYTQRVGNHVDNWDRTLSSDYGDDYAHDATVGWL</sequence>
<feature type="compositionally biased region" description="Polar residues" evidence="1">
    <location>
        <begin position="298"/>
        <end position="339"/>
    </location>
</feature>
<feature type="domain" description="DUF6532" evidence="2">
    <location>
        <begin position="507"/>
        <end position="642"/>
    </location>
</feature>
<evidence type="ECO:0000259" key="2">
    <source>
        <dbReference type="Pfam" id="PF20149"/>
    </source>
</evidence>
<feature type="compositionally biased region" description="Polar residues" evidence="1">
    <location>
        <begin position="275"/>
        <end position="286"/>
    </location>
</feature>
<name>X8IYK9_9AGAM</name>
<feature type="compositionally biased region" description="Basic and acidic residues" evidence="1">
    <location>
        <begin position="726"/>
        <end position="742"/>
    </location>
</feature>
<dbReference type="InterPro" id="IPR045341">
    <property type="entry name" value="DUF6532"/>
</dbReference>
<feature type="compositionally biased region" description="Basic and acidic residues" evidence="1">
    <location>
        <begin position="777"/>
        <end position="794"/>
    </location>
</feature>
<feature type="region of interest" description="Disordered" evidence="1">
    <location>
        <begin position="238"/>
        <end position="431"/>
    </location>
</feature>
<feature type="compositionally biased region" description="Polar residues" evidence="1">
    <location>
        <begin position="803"/>
        <end position="820"/>
    </location>
</feature>
<proteinExistence type="predicted"/>
<dbReference type="EMBL" id="JATN01000322">
    <property type="protein sequence ID" value="EUC55198.1"/>
    <property type="molecule type" value="Genomic_DNA"/>
</dbReference>
<reference evidence="4" key="1">
    <citation type="journal article" date="2014" name="Genome Announc.">
        <title>Draft genome sequence of the plant-pathogenic soil fungus Rhizoctonia solani anastomosis group 3 strain Rhs1AP.</title>
        <authorList>
            <person name="Cubeta M.A."/>
            <person name="Thomas E."/>
            <person name="Dean R.A."/>
            <person name="Jabaji S."/>
            <person name="Neate S.M."/>
            <person name="Tavantzis S."/>
            <person name="Toda T."/>
            <person name="Vilgalys R."/>
            <person name="Bharathan N."/>
            <person name="Fedorova-Abrams N."/>
            <person name="Pakala S.B."/>
            <person name="Pakala S.M."/>
            <person name="Zafar N."/>
            <person name="Joardar V."/>
            <person name="Losada L."/>
            <person name="Nierman W.C."/>
        </authorList>
    </citation>
    <scope>NUCLEOTIDE SEQUENCE [LARGE SCALE GENOMIC DNA]</scope>
    <source>
        <strain evidence="4">AG-3</strain>
    </source>
</reference>
<dbReference type="Proteomes" id="UP000030108">
    <property type="component" value="Unassembled WGS sequence"/>
</dbReference>
<evidence type="ECO:0000256" key="1">
    <source>
        <dbReference type="SAM" id="MobiDB-lite"/>
    </source>
</evidence>
<feature type="region of interest" description="Disordered" evidence="1">
    <location>
        <begin position="718"/>
        <end position="834"/>
    </location>
</feature>
<feature type="compositionally biased region" description="Basic and acidic residues" evidence="1">
    <location>
        <begin position="24"/>
        <end position="58"/>
    </location>
</feature>
<feature type="non-terminal residue" evidence="3">
    <location>
        <position position="865"/>
    </location>
</feature>
<feature type="region of interest" description="Disordered" evidence="1">
    <location>
        <begin position="1"/>
        <end position="73"/>
    </location>
</feature>
<dbReference type="Pfam" id="PF20149">
    <property type="entry name" value="DUF6532"/>
    <property type="match status" value="1"/>
</dbReference>
<feature type="compositionally biased region" description="Basic and acidic residues" evidence="1">
    <location>
        <begin position="822"/>
        <end position="834"/>
    </location>
</feature>
<comment type="caution">
    <text evidence="3">The sequence shown here is derived from an EMBL/GenBank/DDBJ whole genome shotgun (WGS) entry which is preliminary data.</text>
</comment>
<evidence type="ECO:0000313" key="3">
    <source>
        <dbReference type="EMBL" id="EUC55198.1"/>
    </source>
</evidence>
<organism evidence="3 4">
    <name type="scientific">Rhizoctonia solani AG-3 Rhs1AP</name>
    <dbReference type="NCBI Taxonomy" id="1086054"/>
    <lineage>
        <taxon>Eukaryota</taxon>
        <taxon>Fungi</taxon>
        <taxon>Dikarya</taxon>
        <taxon>Basidiomycota</taxon>
        <taxon>Agaricomycotina</taxon>
        <taxon>Agaricomycetes</taxon>
        <taxon>Cantharellales</taxon>
        <taxon>Ceratobasidiaceae</taxon>
        <taxon>Rhizoctonia</taxon>
    </lineage>
</organism>
<feature type="region of interest" description="Disordered" evidence="1">
    <location>
        <begin position="191"/>
        <end position="218"/>
    </location>
</feature>
<evidence type="ECO:0000313" key="4">
    <source>
        <dbReference type="Proteomes" id="UP000030108"/>
    </source>
</evidence>
<feature type="compositionally biased region" description="Basic and acidic residues" evidence="1">
    <location>
        <begin position="387"/>
        <end position="399"/>
    </location>
</feature>
<protein>
    <recommendedName>
        <fullName evidence="2">DUF6532 domain-containing protein</fullName>
    </recommendedName>
</protein>
<dbReference type="AlphaFoldDB" id="X8IYK9"/>